<evidence type="ECO:0000256" key="1">
    <source>
        <dbReference type="ARBA" id="ARBA00022555"/>
    </source>
</evidence>
<proteinExistence type="predicted"/>
<accession>A0A4P9VX88</accession>
<protein>
    <submittedName>
        <fullName evidence="4">Peptidyl-tRNA hydrolase-domain-containing protein</fullName>
    </submittedName>
</protein>
<organism evidence="4 5">
    <name type="scientific">Blyttiomyces helicus</name>
    <dbReference type="NCBI Taxonomy" id="388810"/>
    <lineage>
        <taxon>Eukaryota</taxon>
        <taxon>Fungi</taxon>
        <taxon>Fungi incertae sedis</taxon>
        <taxon>Chytridiomycota</taxon>
        <taxon>Chytridiomycota incertae sedis</taxon>
        <taxon>Chytridiomycetes</taxon>
        <taxon>Chytridiomycetes incertae sedis</taxon>
        <taxon>Blyttiomyces</taxon>
    </lineage>
</organism>
<dbReference type="AlphaFoldDB" id="A0A4P9VX88"/>
<keyword evidence="2 4" id="KW-0378">Hydrolase</keyword>
<evidence type="ECO:0000256" key="2">
    <source>
        <dbReference type="ARBA" id="ARBA00022801"/>
    </source>
</evidence>
<dbReference type="OrthoDB" id="1711136at2759"/>
<name>A0A4P9VX88_9FUNG</name>
<dbReference type="SUPFAM" id="SSF53178">
    <property type="entry name" value="Peptidyl-tRNA hydrolase-like"/>
    <property type="match status" value="1"/>
</dbReference>
<evidence type="ECO:0000313" key="4">
    <source>
        <dbReference type="EMBL" id="RKO84339.1"/>
    </source>
</evidence>
<gene>
    <name evidence="4" type="ORF">BDK51DRAFT_46495</name>
</gene>
<keyword evidence="5" id="KW-1185">Reference proteome</keyword>
<keyword evidence="3" id="KW-0694">RNA-binding</keyword>
<dbReference type="Proteomes" id="UP000269721">
    <property type="component" value="Unassembled WGS sequence"/>
</dbReference>
<dbReference type="Gene3D" id="3.40.50.1470">
    <property type="entry name" value="Peptidyl-tRNA hydrolase"/>
    <property type="match status" value="1"/>
</dbReference>
<dbReference type="Pfam" id="PF01195">
    <property type="entry name" value="Pept_tRNA_hydro"/>
    <property type="match status" value="1"/>
</dbReference>
<dbReference type="PANTHER" id="PTHR17224">
    <property type="entry name" value="PEPTIDYL-TRNA HYDROLASE"/>
    <property type="match status" value="1"/>
</dbReference>
<dbReference type="InterPro" id="IPR036416">
    <property type="entry name" value="Pept_tRNA_hydro_sf"/>
</dbReference>
<dbReference type="GO" id="GO:0000049">
    <property type="term" value="F:tRNA binding"/>
    <property type="evidence" value="ECO:0007669"/>
    <property type="project" value="UniProtKB-KW"/>
</dbReference>
<sequence length="243" mass="26331">MQTALLQQMEKEGAAAEPLPDDPAKIVIPETYVRPQFRRRKELGADVHDVLFTLHPDDMFSSPEVAAAVRDAGASGKLKTFRIILAKPLVGMNLSGHAVAKLLAAYPLASIQKQLILIFDDLNTLPGSIALQSGGELRSAQGHKGAESVVEAIGTSDFVRFRIGIGRPTPPLQVASYVLQPFSKEAREMDLLGHALDLSAQALQHYAGGSDFKATKKKFASSRKIPKNLRKMEGLIFPVEVVP</sequence>
<keyword evidence="1" id="KW-0820">tRNA-binding</keyword>
<dbReference type="GO" id="GO:0004045">
    <property type="term" value="F:peptidyl-tRNA hydrolase activity"/>
    <property type="evidence" value="ECO:0007669"/>
    <property type="project" value="InterPro"/>
</dbReference>
<evidence type="ECO:0000313" key="5">
    <source>
        <dbReference type="Proteomes" id="UP000269721"/>
    </source>
</evidence>
<reference evidence="5" key="1">
    <citation type="journal article" date="2018" name="Nat. Microbiol.">
        <title>Leveraging single-cell genomics to expand the fungal tree of life.</title>
        <authorList>
            <person name="Ahrendt S.R."/>
            <person name="Quandt C.A."/>
            <person name="Ciobanu D."/>
            <person name="Clum A."/>
            <person name="Salamov A."/>
            <person name="Andreopoulos B."/>
            <person name="Cheng J.F."/>
            <person name="Woyke T."/>
            <person name="Pelin A."/>
            <person name="Henrissat B."/>
            <person name="Reynolds N.K."/>
            <person name="Benny G.L."/>
            <person name="Smith M.E."/>
            <person name="James T.Y."/>
            <person name="Grigoriev I.V."/>
        </authorList>
    </citation>
    <scope>NUCLEOTIDE SEQUENCE [LARGE SCALE GENOMIC DNA]</scope>
</reference>
<dbReference type="EMBL" id="ML000221">
    <property type="protein sequence ID" value="RKO84339.1"/>
    <property type="molecule type" value="Genomic_DNA"/>
</dbReference>
<evidence type="ECO:0000256" key="3">
    <source>
        <dbReference type="ARBA" id="ARBA00022884"/>
    </source>
</evidence>
<dbReference type="InterPro" id="IPR001328">
    <property type="entry name" value="Pept_tRNA_hydro"/>
</dbReference>
<dbReference type="PANTHER" id="PTHR17224:SF1">
    <property type="entry name" value="PEPTIDYL-TRNA HYDROLASE"/>
    <property type="match status" value="1"/>
</dbReference>